<name>A0ABT2NGZ2_9RHOB</name>
<feature type="region of interest" description="Disordered" evidence="1">
    <location>
        <begin position="1"/>
        <end position="31"/>
    </location>
</feature>
<dbReference type="Proteomes" id="UP001205601">
    <property type="component" value="Unassembled WGS sequence"/>
</dbReference>
<keyword evidence="2" id="KW-0812">Transmembrane</keyword>
<evidence type="ECO:0000313" key="4">
    <source>
        <dbReference type="Proteomes" id="UP001205601"/>
    </source>
</evidence>
<reference evidence="4" key="1">
    <citation type="submission" date="2023-07" db="EMBL/GenBank/DDBJ databases">
        <title>Defluviimonas sediminis sp. nov., isolated from mangrove sediment.</title>
        <authorList>
            <person name="Liu L."/>
            <person name="Li J."/>
            <person name="Huang Y."/>
            <person name="Pan J."/>
            <person name="Li M."/>
        </authorList>
    </citation>
    <scope>NUCLEOTIDE SEQUENCE [LARGE SCALE GENOMIC DNA]</scope>
    <source>
        <strain evidence="4">FT324</strain>
    </source>
</reference>
<evidence type="ECO:0000256" key="2">
    <source>
        <dbReference type="SAM" id="Phobius"/>
    </source>
</evidence>
<keyword evidence="4" id="KW-1185">Reference proteome</keyword>
<organism evidence="3 4">
    <name type="scientific">Albidovulum sediminis</name>
    <dbReference type="NCBI Taxonomy" id="3066345"/>
    <lineage>
        <taxon>Bacteria</taxon>
        <taxon>Pseudomonadati</taxon>
        <taxon>Pseudomonadota</taxon>
        <taxon>Alphaproteobacteria</taxon>
        <taxon>Rhodobacterales</taxon>
        <taxon>Paracoccaceae</taxon>
        <taxon>Albidovulum</taxon>
    </lineage>
</organism>
<dbReference type="InterPro" id="IPR006311">
    <property type="entry name" value="TAT_signal"/>
</dbReference>
<sequence>MHVSDHPRKHAPAATADILGPFSPWPRRTGKPRRRLLAGGAAAAAAAVFVHCIAPLP</sequence>
<feature type="transmembrane region" description="Helical" evidence="2">
    <location>
        <begin position="36"/>
        <end position="56"/>
    </location>
</feature>
<proteinExistence type="predicted"/>
<protein>
    <submittedName>
        <fullName evidence="3">Uncharacterized protein</fullName>
    </submittedName>
</protein>
<dbReference type="PROSITE" id="PS51318">
    <property type="entry name" value="TAT"/>
    <property type="match status" value="1"/>
</dbReference>
<dbReference type="EMBL" id="JAOCQF010000001">
    <property type="protein sequence ID" value="MCT8328178.1"/>
    <property type="molecule type" value="Genomic_DNA"/>
</dbReference>
<dbReference type="RefSeq" id="WP_261493621.1">
    <property type="nucleotide sequence ID" value="NZ_JAOCQF010000001.1"/>
</dbReference>
<gene>
    <name evidence="3" type="ORF">N5I32_01470</name>
</gene>
<accession>A0ABT2NGZ2</accession>
<comment type="caution">
    <text evidence="3">The sequence shown here is derived from an EMBL/GenBank/DDBJ whole genome shotgun (WGS) entry which is preliminary data.</text>
</comment>
<keyword evidence="2" id="KW-0472">Membrane</keyword>
<evidence type="ECO:0000313" key="3">
    <source>
        <dbReference type="EMBL" id="MCT8328178.1"/>
    </source>
</evidence>
<keyword evidence="2" id="KW-1133">Transmembrane helix</keyword>
<evidence type="ECO:0000256" key="1">
    <source>
        <dbReference type="SAM" id="MobiDB-lite"/>
    </source>
</evidence>